<comment type="caution">
    <text evidence="1">The sequence shown here is derived from an EMBL/GenBank/DDBJ whole genome shotgun (WGS) entry which is preliminary data.</text>
</comment>
<dbReference type="AlphaFoldDB" id="A0A124GNL1"/>
<dbReference type="EMBL" id="LKAM01000003">
    <property type="protein sequence ID" value="KUM49147.1"/>
    <property type="molecule type" value="Genomic_DNA"/>
</dbReference>
<name>A0A124GNL1_PICGL</name>
<sequence length="61" mass="6994">MFLFFKFVTTNLSSDNQQQTYSSYFKSSPNQIGPVVFYVTRANMYLHTTNISCGSGYLFNS</sequence>
<protein>
    <submittedName>
        <fullName evidence="1">Uncharacterized protein</fullName>
    </submittedName>
</protein>
<keyword evidence="1" id="KW-0496">Mitochondrion</keyword>
<proteinExistence type="predicted"/>
<reference evidence="1" key="1">
    <citation type="journal article" date="2015" name="Genome Biol. Evol.">
        <title>Organellar Genomes of White Spruce (Picea glauca): Assembly and Annotation.</title>
        <authorList>
            <person name="Jackman S.D."/>
            <person name="Warren R.L."/>
            <person name="Gibb E.A."/>
            <person name="Vandervalk B.P."/>
            <person name="Mohamadi H."/>
            <person name="Chu J."/>
            <person name="Raymond A."/>
            <person name="Pleasance S."/>
            <person name="Coope R."/>
            <person name="Wildung M.R."/>
            <person name="Ritland C.E."/>
            <person name="Bousquet J."/>
            <person name="Jones S.J."/>
            <person name="Bohlmann J."/>
            <person name="Birol I."/>
        </authorList>
    </citation>
    <scope>NUCLEOTIDE SEQUENCE [LARGE SCALE GENOMIC DNA]</scope>
    <source>
        <tissue evidence="1">Flushing bud</tissue>
    </source>
</reference>
<evidence type="ECO:0000313" key="1">
    <source>
        <dbReference type="EMBL" id="KUM49147.1"/>
    </source>
</evidence>
<geneLocation type="mitochondrion" evidence="1"/>
<accession>A0A124GNL1</accession>
<gene>
    <name evidence="1" type="ORF">ABT39_MTgene3696</name>
</gene>
<organism evidence="1">
    <name type="scientific">Picea glauca</name>
    <name type="common">White spruce</name>
    <name type="synonym">Pinus glauca</name>
    <dbReference type="NCBI Taxonomy" id="3330"/>
    <lineage>
        <taxon>Eukaryota</taxon>
        <taxon>Viridiplantae</taxon>
        <taxon>Streptophyta</taxon>
        <taxon>Embryophyta</taxon>
        <taxon>Tracheophyta</taxon>
        <taxon>Spermatophyta</taxon>
        <taxon>Pinopsida</taxon>
        <taxon>Pinidae</taxon>
        <taxon>Conifers I</taxon>
        <taxon>Pinales</taxon>
        <taxon>Pinaceae</taxon>
        <taxon>Picea</taxon>
    </lineage>
</organism>